<dbReference type="EMBL" id="CP005829">
    <property type="protein sequence ID" value="AHH08636.1"/>
    <property type="molecule type" value="Genomic_DNA"/>
</dbReference>
<name>W5SUB2_BORAN</name>
<dbReference type="AlphaFoldDB" id="W5SUB2"/>
<feature type="transmembrane region" description="Helical" evidence="1">
    <location>
        <begin position="35"/>
        <end position="54"/>
    </location>
</feature>
<sequence>MNFMKNNILNILFKNNPLYRGFLVCNGTKYLLEKLVVLLLLSFLLSSCIILFNYENIFFRKVFYFYSDNEVISDLRYLKEKKTLKENLDFLVKDFLLGNSKGFSLQLSTKNVKLLYSFISNDIYFINLSKEFYDSFEDGVYNDYDRLRVNLFVKSLKETIDFNYPGNVKKIVIFIEGYILNV</sequence>
<evidence type="ECO:0000256" key="1">
    <source>
        <dbReference type="SAM" id="Phobius"/>
    </source>
</evidence>
<keyword evidence="1" id="KW-0472">Membrane</keyword>
<evidence type="ECO:0000313" key="2">
    <source>
        <dbReference type="EMBL" id="AHH08636.1"/>
    </source>
</evidence>
<dbReference type="PATRIC" id="fig|1313293.3.peg.682"/>
<gene>
    <name evidence="2" type="ORF">BAN_0048800</name>
</gene>
<keyword evidence="2" id="KW-0282">Flagellum</keyword>
<evidence type="ECO:0000313" key="3">
    <source>
        <dbReference type="Proteomes" id="UP000019262"/>
    </source>
</evidence>
<keyword evidence="1" id="KW-0812">Transmembrane</keyword>
<keyword evidence="2" id="KW-0966">Cell projection</keyword>
<dbReference type="Proteomes" id="UP000019262">
    <property type="component" value="Chromosome"/>
</dbReference>
<reference evidence="2 3" key="1">
    <citation type="submission" date="2013-04" db="EMBL/GenBank/DDBJ databases">
        <title>Comparative Genomics of Relapsing Fever Spirochetes.</title>
        <authorList>
            <person name="Schwan T.G."/>
            <person name="Raffel S.J."/>
            <person name="Porcella S.F."/>
            <person name="Martens C.A."/>
            <person name="Bruno D.P."/>
            <person name="Rickefs S.M."/>
            <person name="Barbian K.B."/>
        </authorList>
    </citation>
    <scope>NUCLEOTIDE SEQUENCE [LARGE SCALE GENOMIC DNA]</scope>
    <source>
        <strain evidence="2 3">BA2</strain>
    </source>
</reference>
<accession>W5SUB2</accession>
<keyword evidence="2" id="KW-0969">Cilium</keyword>
<organism evidence="2 3">
    <name type="scientific">Borrelia anserina BA2</name>
    <dbReference type="NCBI Taxonomy" id="1313293"/>
    <lineage>
        <taxon>Bacteria</taxon>
        <taxon>Pseudomonadati</taxon>
        <taxon>Spirochaetota</taxon>
        <taxon>Spirochaetia</taxon>
        <taxon>Spirochaetales</taxon>
        <taxon>Borreliaceae</taxon>
        <taxon>Borrelia</taxon>
    </lineage>
</organism>
<dbReference type="HOGENOM" id="CLU_1479361_0_0_12"/>
<proteinExistence type="predicted"/>
<protein>
    <submittedName>
        <fullName evidence="2">Flagellar filament outsheath protein</fullName>
    </submittedName>
</protein>
<keyword evidence="1" id="KW-1133">Transmembrane helix</keyword>